<sequence length="256" mass="28953">LYNCNFDQDILRRLPLRGEDMNWPLRADGVVQLEALNEADSKISKSSVIDETKFDNGIVDKTIETTRETTALADCSFTLSSSDQDRSLSSSPMNAHCNRTSQDSDKTQSNTPVTIHMSTTLKTSYSMTAIGNSDIVSCAELTRSLSVNDMNEITINRRKRFREQLKRMMQSGLYTNSYEFIRKCNRNDDNDNEGVLNKVYERKDIDGMFQRFSSLLEKHKNADFNRNAVEESSGTSGIEGDCLPTKTVSILQMTHL</sequence>
<dbReference type="AlphaFoldDB" id="A0A0M3K9G1"/>
<organism evidence="2">
    <name type="scientific">Anisakis simplex</name>
    <name type="common">Herring worm</name>
    <dbReference type="NCBI Taxonomy" id="6269"/>
    <lineage>
        <taxon>Eukaryota</taxon>
        <taxon>Metazoa</taxon>
        <taxon>Ecdysozoa</taxon>
        <taxon>Nematoda</taxon>
        <taxon>Chromadorea</taxon>
        <taxon>Rhabditida</taxon>
        <taxon>Spirurina</taxon>
        <taxon>Ascaridomorpha</taxon>
        <taxon>Ascaridoidea</taxon>
        <taxon>Anisakidae</taxon>
        <taxon>Anisakis</taxon>
        <taxon>Anisakis simplex complex</taxon>
    </lineage>
</organism>
<dbReference type="WBParaSite" id="ASIM_0001760501-mRNA-1">
    <property type="protein sequence ID" value="ASIM_0001760501-mRNA-1"/>
    <property type="gene ID" value="ASIM_0001760501"/>
</dbReference>
<reference evidence="2" key="1">
    <citation type="submission" date="2017-02" db="UniProtKB">
        <authorList>
            <consortium name="WormBaseParasite"/>
        </authorList>
    </citation>
    <scope>IDENTIFICATION</scope>
</reference>
<proteinExistence type="predicted"/>
<name>A0A0M3K9G1_ANISI</name>
<evidence type="ECO:0000313" key="2">
    <source>
        <dbReference type="WBParaSite" id="ASIM_0001760501-mRNA-1"/>
    </source>
</evidence>
<feature type="compositionally biased region" description="Polar residues" evidence="1">
    <location>
        <begin position="97"/>
        <end position="111"/>
    </location>
</feature>
<feature type="region of interest" description="Disordered" evidence="1">
    <location>
        <begin position="83"/>
        <end position="111"/>
    </location>
</feature>
<protein>
    <submittedName>
        <fullName evidence="2">Product</fullName>
    </submittedName>
</protein>
<evidence type="ECO:0000256" key="1">
    <source>
        <dbReference type="SAM" id="MobiDB-lite"/>
    </source>
</evidence>
<accession>A0A0M3K9G1</accession>